<dbReference type="AlphaFoldDB" id="A0A420ZCV4"/>
<gene>
    <name evidence="2" type="ORF">DRH29_02775</name>
</gene>
<sequence>MQLIDIILLSCNHSSYTKMAIQFLMRNTLTPFRFIFCDDSTDDTLEYLKSVNHEKIILHSNKLRGIPKAINEGIDKVESRYYVIMANDVFVGYNWLSPLLEEAQKYDLGIISPYVFPNNVMVKHPPLDEETRFMYKKFMNLRSKYIKKSDDVNISTLNMILREVYGQFEPFTVKFVKKYSNLPLHPNFINPCISLIDGSTNIRYDENYGRFGYHDVDFWKQMNIIYRKKCGTTYKSYAHHFIYTTTRKDHVIYHNMHKKPEYGYDKNREYFLKKWKSYTSWKNV</sequence>
<protein>
    <recommendedName>
        <fullName evidence="1">Glycosyltransferase 2-like domain-containing protein</fullName>
    </recommendedName>
</protein>
<comment type="caution">
    <text evidence="2">The sequence shown here is derived from an EMBL/GenBank/DDBJ whole genome shotgun (WGS) entry which is preliminary data.</text>
</comment>
<reference evidence="2 3" key="1">
    <citation type="submission" date="2018-06" db="EMBL/GenBank/DDBJ databases">
        <title>Extensive metabolic versatility and redundancy in microbially diverse, dynamic hydrothermal sediments.</title>
        <authorList>
            <person name="Dombrowski N."/>
            <person name="Teske A."/>
            <person name="Baker B.J."/>
        </authorList>
    </citation>
    <scope>NUCLEOTIDE SEQUENCE [LARGE SCALE GENOMIC DNA]</scope>
    <source>
        <strain evidence="2">B79_G16</strain>
    </source>
</reference>
<evidence type="ECO:0000259" key="1">
    <source>
        <dbReference type="Pfam" id="PF00535"/>
    </source>
</evidence>
<evidence type="ECO:0000313" key="3">
    <source>
        <dbReference type="Proteomes" id="UP000281261"/>
    </source>
</evidence>
<evidence type="ECO:0000313" key="2">
    <source>
        <dbReference type="EMBL" id="RLC37216.1"/>
    </source>
</evidence>
<accession>A0A420ZCV4</accession>
<dbReference type="InterPro" id="IPR001173">
    <property type="entry name" value="Glyco_trans_2-like"/>
</dbReference>
<dbReference type="Proteomes" id="UP000281261">
    <property type="component" value="Unassembled WGS sequence"/>
</dbReference>
<dbReference type="EMBL" id="QMNG01000009">
    <property type="protein sequence ID" value="RLC37216.1"/>
    <property type="molecule type" value="Genomic_DNA"/>
</dbReference>
<dbReference type="SUPFAM" id="SSF53448">
    <property type="entry name" value="Nucleotide-diphospho-sugar transferases"/>
    <property type="match status" value="1"/>
</dbReference>
<proteinExistence type="predicted"/>
<name>A0A420ZCV4_UNCK3</name>
<dbReference type="Gene3D" id="3.90.550.10">
    <property type="entry name" value="Spore Coat Polysaccharide Biosynthesis Protein SpsA, Chain A"/>
    <property type="match status" value="1"/>
</dbReference>
<dbReference type="PANTHER" id="PTHR43179:SF7">
    <property type="entry name" value="RHAMNOSYLTRANSFERASE WBBL"/>
    <property type="match status" value="1"/>
</dbReference>
<organism evidence="2 3">
    <name type="scientific">candidate division Kazan bacterium</name>
    <dbReference type="NCBI Taxonomy" id="2202143"/>
    <lineage>
        <taxon>Bacteria</taxon>
        <taxon>Bacteria division Kazan-3B-28</taxon>
    </lineage>
</organism>
<dbReference type="InterPro" id="IPR029044">
    <property type="entry name" value="Nucleotide-diphossugar_trans"/>
</dbReference>
<dbReference type="Pfam" id="PF00535">
    <property type="entry name" value="Glycos_transf_2"/>
    <property type="match status" value="1"/>
</dbReference>
<dbReference type="PANTHER" id="PTHR43179">
    <property type="entry name" value="RHAMNOSYLTRANSFERASE WBBL"/>
    <property type="match status" value="1"/>
</dbReference>
<feature type="domain" description="Glycosyltransferase 2-like" evidence="1">
    <location>
        <begin position="6"/>
        <end position="165"/>
    </location>
</feature>